<sequence length="194" mass="21044">MECRVEYVSCGVNPTPLGLDWCVQDGTVCYAAHTTIVLYHPQSAAVIGASKKVHNKRINCVRWVRPRRRTEGKVSEGRKEGKVSEGRKEGKVSEGRKEGKVSEGRKEGKVSEGRKEGKVSEGRSFSEGRKESSDSEGRTEGSDSEGRKAGNDSEGRKVKSLVSAGADGKVVVWKVDEEKKVEGLSVLEPLAVLG</sequence>
<keyword evidence="3" id="KW-0963">Cytoplasm</keyword>
<keyword evidence="4" id="KW-0853">WD repeat</keyword>
<accession>A0AAE1NH81</accession>
<dbReference type="PANTHER" id="PTHR44111">
    <property type="entry name" value="ELONGATOR COMPLEX PROTEIN 2"/>
    <property type="match status" value="1"/>
</dbReference>
<name>A0AAE1NH81_9EUCA</name>
<comment type="caution">
    <text evidence="8">The sequence shown here is derived from an EMBL/GenBank/DDBJ whole genome shotgun (WGS) entry which is preliminary data.</text>
</comment>
<dbReference type="Proteomes" id="UP001292094">
    <property type="component" value="Unassembled WGS sequence"/>
</dbReference>
<dbReference type="GO" id="GO:0005737">
    <property type="term" value="C:cytoplasm"/>
    <property type="evidence" value="ECO:0007669"/>
    <property type="project" value="UniProtKB-SubCell"/>
</dbReference>
<gene>
    <name evidence="8" type="ORF">Pmani_038010</name>
</gene>
<keyword evidence="6" id="KW-0539">Nucleus</keyword>
<evidence type="ECO:0000256" key="4">
    <source>
        <dbReference type="ARBA" id="ARBA00022574"/>
    </source>
</evidence>
<keyword evidence="9" id="KW-1185">Reference proteome</keyword>
<dbReference type="GO" id="GO:0005634">
    <property type="term" value="C:nucleus"/>
    <property type="evidence" value="ECO:0007669"/>
    <property type="project" value="UniProtKB-SubCell"/>
</dbReference>
<evidence type="ECO:0000256" key="5">
    <source>
        <dbReference type="ARBA" id="ARBA00022737"/>
    </source>
</evidence>
<dbReference type="GO" id="GO:0033588">
    <property type="term" value="C:elongator holoenzyme complex"/>
    <property type="evidence" value="ECO:0007669"/>
    <property type="project" value="InterPro"/>
</dbReference>
<evidence type="ECO:0000256" key="2">
    <source>
        <dbReference type="ARBA" id="ARBA00004496"/>
    </source>
</evidence>
<dbReference type="GO" id="GO:0002098">
    <property type="term" value="P:tRNA wobble uridine modification"/>
    <property type="evidence" value="ECO:0007669"/>
    <property type="project" value="InterPro"/>
</dbReference>
<dbReference type="EMBL" id="JAWZYT010006031">
    <property type="protein sequence ID" value="KAK4288997.1"/>
    <property type="molecule type" value="Genomic_DNA"/>
</dbReference>
<feature type="compositionally biased region" description="Basic and acidic residues" evidence="7">
    <location>
        <begin position="69"/>
        <end position="157"/>
    </location>
</feature>
<dbReference type="InterPro" id="IPR037289">
    <property type="entry name" value="Elp2"/>
</dbReference>
<comment type="subcellular location">
    <subcellularLocation>
        <location evidence="2">Cytoplasm</location>
    </subcellularLocation>
    <subcellularLocation>
        <location evidence="1">Nucleus</location>
    </subcellularLocation>
</comment>
<keyword evidence="5" id="KW-0677">Repeat</keyword>
<evidence type="ECO:0000256" key="1">
    <source>
        <dbReference type="ARBA" id="ARBA00004123"/>
    </source>
</evidence>
<dbReference type="PANTHER" id="PTHR44111:SF1">
    <property type="entry name" value="ELONGATOR COMPLEX PROTEIN 2"/>
    <property type="match status" value="1"/>
</dbReference>
<evidence type="ECO:0000313" key="9">
    <source>
        <dbReference type="Proteomes" id="UP001292094"/>
    </source>
</evidence>
<protein>
    <submittedName>
        <fullName evidence="8">Uncharacterized protein</fullName>
    </submittedName>
</protein>
<proteinExistence type="predicted"/>
<evidence type="ECO:0000256" key="7">
    <source>
        <dbReference type="SAM" id="MobiDB-lite"/>
    </source>
</evidence>
<organism evidence="8 9">
    <name type="scientific">Petrolisthes manimaculis</name>
    <dbReference type="NCBI Taxonomy" id="1843537"/>
    <lineage>
        <taxon>Eukaryota</taxon>
        <taxon>Metazoa</taxon>
        <taxon>Ecdysozoa</taxon>
        <taxon>Arthropoda</taxon>
        <taxon>Crustacea</taxon>
        <taxon>Multicrustacea</taxon>
        <taxon>Malacostraca</taxon>
        <taxon>Eumalacostraca</taxon>
        <taxon>Eucarida</taxon>
        <taxon>Decapoda</taxon>
        <taxon>Pleocyemata</taxon>
        <taxon>Anomura</taxon>
        <taxon>Galatheoidea</taxon>
        <taxon>Porcellanidae</taxon>
        <taxon>Petrolisthes</taxon>
    </lineage>
</organism>
<evidence type="ECO:0000313" key="8">
    <source>
        <dbReference type="EMBL" id="KAK4288997.1"/>
    </source>
</evidence>
<dbReference type="AlphaFoldDB" id="A0AAE1NH81"/>
<evidence type="ECO:0000256" key="6">
    <source>
        <dbReference type="ARBA" id="ARBA00023242"/>
    </source>
</evidence>
<evidence type="ECO:0000256" key="3">
    <source>
        <dbReference type="ARBA" id="ARBA00022490"/>
    </source>
</evidence>
<reference evidence="8" key="1">
    <citation type="submission" date="2023-11" db="EMBL/GenBank/DDBJ databases">
        <title>Genome assemblies of two species of porcelain crab, Petrolisthes cinctipes and Petrolisthes manimaculis (Anomura: Porcellanidae).</title>
        <authorList>
            <person name="Angst P."/>
        </authorList>
    </citation>
    <scope>NUCLEOTIDE SEQUENCE</scope>
    <source>
        <strain evidence="8">PB745_02</strain>
        <tissue evidence="8">Gill</tissue>
    </source>
</reference>
<feature type="region of interest" description="Disordered" evidence="7">
    <location>
        <begin position="69"/>
        <end position="162"/>
    </location>
</feature>